<dbReference type="KEGG" id="cvg:107089889"/>
<feature type="region of interest" description="Disordered" evidence="1">
    <location>
        <begin position="1"/>
        <end position="74"/>
    </location>
</feature>
<feature type="region of interest" description="Disordered" evidence="1">
    <location>
        <begin position="104"/>
        <end position="124"/>
    </location>
</feature>
<evidence type="ECO:0000313" key="2">
    <source>
        <dbReference type="Ensembl" id="ENSCVAP00000009195.1"/>
    </source>
</evidence>
<dbReference type="OrthoDB" id="8441539at2759"/>
<proteinExistence type="predicted"/>
<evidence type="ECO:0000313" key="3">
    <source>
        <dbReference type="Proteomes" id="UP000265020"/>
    </source>
</evidence>
<keyword evidence="3" id="KW-1185">Reference proteome</keyword>
<evidence type="ECO:0000256" key="1">
    <source>
        <dbReference type="SAM" id="MobiDB-lite"/>
    </source>
</evidence>
<dbReference type="Proteomes" id="UP000265020">
    <property type="component" value="Unassembled WGS sequence"/>
</dbReference>
<dbReference type="STRING" id="28743.ENSCVAP00000009195"/>
<dbReference type="GeneID" id="107089889"/>
<sequence>MNDMQSSRPPNLRDGSTEVTSEEGTEGDPAASARKPRLSKRRERSCALQPGAAGTAGGGRDPDSDSPPCSVSPASLDVFRSRSIFRPTRRSSSGYFSFDCDSLPSSPLTPHPVTADKATQTASPTGQVMKHALQRMAVEQGGQGAPGLHGHSAIPYSEWEGIAARDMQSETFGRQLRTIGDEYNNHLLRMAGRHRRNIVPLNLMPHIQQEPVAMLCVGLLLLLIGRIMYLQGSTSSHDHPQV</sequence>
<dbReference type="AlphaFoldDB" id="A0A3Q2FS95"/>
<reference evidence="2" key="2">
    <citation type="submission" date="2025-09" db="UniProtKB">
        <authorList>
            <consortium name="Ensembl"/>
        </authorList>
    </citation>
    <scope>IDENTIFICATION</scope>
</reference>
<name>A0A3Q2FS95_CYPVA</name>
<feature type="compositionally biased region" description="Basic residues" evidence="1">
    <location>
        <begin position="34"/>
        <end position="43"/>
    </location>
</feature>
<dbReference type="CTD" id="10018"/>
<dbReference type="RefSeq" id="XP_015238405.1">
    <property type="nucleotide sequence ID" value="XM_015382919.1"/>
</dbReference>
<organism evidence="2 3">
    <name type="scientific">Cyprinodon variegatus</name>
    <name type="common">Sheepshead minnow</name>
    <dbReference type="NCBI Taxonomy" id="28743"/>
    <lineage>
        <taxon>Eukaryota</taxon>
        <taxon>Metazoa</taxon>
        <taxon>Chordata</taxon>
        <taxon>Craniata</taxon>
        <taxon>Vertebrata</taxon>
        <taxon>Euteleostomi</taxon>
        <taxon>Actinopterygii</taxon>
        <taxon>Neopterygii</taxon>
        <taxon>Teleostei</taxon>
        <taxon>Neoteleostei</taxon>
        <taxon>Acanthomorphata</taxon>
        <taxon>Ovalentaria</taxon>
        <taxon>Atherinomorphae</taxon>
        <taxon>Cyprinodontiformes</taxon>
        <taxon>Cyprinodontidae</taxon>
        <taxon>Cyprinodon</taxon>
    </lineage>
</organism>
<dbReference type="GeneTree" id="ENSGT00940000177019"/>
<reference evidence="2" key="1">
    <citation type="submission" date="2025-08" db="UniProtKB">
        <authorList>
            <consortium name="Ensembl"/>
        </authorList>
    </citation>
    <scope>IDENTIFICATION</scope>
</reference>
<accession>A0A3Q2FS95</accession>
<dbReference type="Ensembl" id="ENSCVAT00000000355.1">
    <property type="protein sequence ID" value="ENSCVAP00000009195.1"/>
    <property type="gene ID" value="ENSCVAG00000011106.1"/>
</dbReference>
<protein>
    <submittedName>
        <fullName evidence="2">BCL2 like 11</fullName>
    </submittedName>
</protein>
<dbReference type="OMA" id="MQSETFG"/>